<feature type="domain" description="Radical SAM core" evidence="8">
    <location>
        <begin position="194"/>
        <end position="416"/>
    </location>
</feature>
<evidence type="ECO:0000256" key="6">
    <source>
        <dbReference type="ARBA" id="ARBA00023004"/>
    </source>
</evidence>
<dbReference type="GO" id="GO:0003824">
    <property type="term" value="F:catalytic activity"/>
    <property type="evidence" value="ECO:0007669"/>
    <property type="project" value="InterPro"/>
</dbReference>
<dbReference type="SUPFAM" id="SSF102114">
    <property type="entry name" value="Radical SAM enzymes"/>
    <property type="match status" value="1"/>
</dbReference>
<reference evidence="9 10" key="1">
    <citation type="submission" date="2014-10" db="EMBL/GenBank/DDBJ databases">
        <title>Draft genome of anammox bacterium scalindua brodae, obtained using differential coverage binning of sequence data from two enrichment reactors.</title>
        <authorList>
            <person name="Speth D.R."/>
            <person name="Russ L."/>
            <person name="Kartal B."/>
            <person name="Op den Camp H.J."/>
            <person name="Dutilh B.E."/>
            <person name="Jetten M.S."/>
        </authorList>
    </citation>
    <scope>NUCLEOTIDE SEQUENCE [LARGE SCALE GENOMIC DNA]</scope>
    <source>
        <strain evidence="9">RU1</strain>
    </source>
</reference>
<dbReference type="SMART" id="SM00729">
    <property type="entry name" value="Elp3"/>
    <property type="match status" value="1"/>
</dbReference>
<dbReference type="InterPro" id="IPR058240">
    <property type="entry name" value="rSAM_sf"/>
</dbReference>
<keyword evidence="6" id="KW-0408">Iron</keyword>
<keyword evidence="5" id="KW-0479">Metal-binding</keyword>
<name>A0A0B0EKQ9_9BACT</name>
<evidence type="ECO:0000256" key="4">
    <source>
        <dbReference type="ARBA" id="ARBA00022691"/>
    </source>
</evidence>
<proteinExistence type="predicted"/>
<evidence type="ECO:0000259" key="8">
    <source>
        <dbReference type="PROSITE" id="PS51918"/>
    </source>
</evidence>
<evidence type="ECO:0000256" key="1">
    <source>
        <dbReference type="ARBA" id="ARBA00001966"/>
    </source>
</evidence>
<dbReference type="InterPro" id="IPR051198">
    <property type="entry name" value="BchE-like"/>
</dbReference>
<keyword evidence="2" id="KW-0489">Methyltransferase</keyword>
<dbReference type="GO" id="GO:0031419">
    <property type="term" value="F:cobalamin binding"/>
    <property type="evidence" value="ECO:0007669"/>
    <property type="project" value="InterPro"/>
</dbReference>
<accession>A0A0B0EKQ9</accession>
<evidence type="ECO:0000256" key="7">
    <source>
        <dbReference type="ARBA" id="ARBA00023014"/>
    </source>
</evidence>
<dbReference type="InterPro" id="IPR006638">
    <property type="entry name" value="Elp3/MiaA/NifB-like_rSAM"/>
</dbReference>
<evidence type="ECO:0000313" key="9">
    <source>
        <dbReference type="EMBL" id="KHE92611.1"/>
    </source>
</evidence>
<dbReference type="PROSITE" id="PS51918">
    <property type="entry name" value="RADICAL_SAM"/>
    <property type="match status" value="1"/>
</dbReference>
<dbReference type="PANTHER" id="PTHR43409:SF7">
    <property type="entry name" value="BLL1977 PROTEIN"/>
    <property type="match status" value="1"/>
</dbReference>
<dbReference type="InterPro" id="IPR034466">
    <property type="entry name" value="Methyltransferase_Class_B"/>
</dbReference>
<dbReference type="PATRIC" id="fig|237368.3.peg.1793"/>
<dbReference type="InterPro" id="IPR006158">
    <property type="entry name" value="Cobalamin-bd"/>
</dbReference>
<comment type="caution">
    <text evidence="9">The sequence shown here is derived from an EMBL/GenBank/DDBJ whole genome shotgun (WGS) entry which is preliminary data.</text>
</comment>
<keyword evidence="3" id="KW-0808">Transferase</keyword>
<gene>
    <name evidence="9" type="primary">miaB_3</name>
    <name evidence="9" type="ORF">SCABRO_01644</name>
</gene>
<keyword evidence="7" id="KW-0411">Iron-sulfur</keyword>
<dbReference type="Gene3D" id="3.40.50.280">
    <property type="entry name" value="Cobalamin-binding domain"/>
    <property type="match status" value="1"/>
</dbReference>
<sequence>MNKNFNVAFIRINSVADEIIPPLHYGYLAASLPRSCNVSLIDMLRDNMDEECLLKKITSKKFDLICLSGYSKDIVPIRNLSGKLKAHSPESIIVLGGVQSSLMPEATMAFVEPGVDYCFTGDGENSLAKFVIDTECRDFSHDILKDIPGLVFRSNGKIVKNPEELIANLDSIPFPRWDLMPPASYPKSPHGAFFRQFPYAAMYATRGCPFPCTFCAASKVSGKSIRHRSLENIMEEIKLLRNNYGVKEIHFEDDNFSVKKKLLIEFCETLLKEDLNITWCFPNGLRLEMLDLNDLRLMHRAGCYAVNVGVESGSDRILKRMKKGITTEKMRESIARVKRAGIDIGGFFIIGFPGETKEDILQTIKYSRTLELDRIGVSYFQPYPGTKEYDDLVESGKFSYDMNLMKLSLHTINYINDNLTKRQLYWLRRRAFFAFYFRWKIVVKLLKEVRNFEHMMFILKRAKRWLTS</sequence>
<dbReference type="Gene3D" id="3.80.30.20">
    <property type="entry name" value="tm_1862 like domain"/>
    <property type="match status" value="1"/>
</dbReference>
<dbReference type="CDD" id="cd01335">
    <property type="entry name" value="Radical_SAM"/>
    <property type="match status" value="1"/>
</dbReference>
<keyword evidence="4" id="KW-0949">S-adenosyl-L-methionine</keyword>
<comment type="cofactor">
    <cofactor evidence="1">
        <name>[4Fe-4S] cluster</name>
        <dbReference type="ChEBI" id="CHEBI:49883"/>
    </cofactor>
</comment>
<dbReference type="GO" id="GO:0051539">
    <property type="term" value="F:4 iron, 4 sulfur cluster binding"/>
    <property type="evidence" value="ECO:0007669"/>
    <property type="project" value="UniProtKB-KW"/>
</dbReference>
<dbReference type="EMBL" id="JRYO01000115">
    <property type="protein sequence ID" value="KHE92611.1"/>
    <property type="molecule type" value="Genomic_DNA"/>
</dbReference>
<dbReference type="Pfam" id="PF02310">
    <property type="entry name" value="B12-binding"/>
    <property type="match status" value="1"/>
</dbReference>
<protein>
    <submittedName>
        <fullName evidence="9">Protein involved in methylthiolation of isopentenylated A37 derivatives in tRNA</fullName>
    </submittedName>
</protein>
<dbReference type="eggNOG" id="COG1032">
    <property type="taxonomic scope" value="Bacteria"/>
</dbReference>
<dbReference type="SFLD" id="SFLDS00029">
    <property type="entry name" value="Radical_SAM"/>
    <property type="match status" value="1"/>
</dbReference>
<dbReference type="AlphaFoldDB" id="A0A0B0EKQ9"/>
<dbReference type="CDD" id="cd02068">
    <property type="entry name" value="radical_SAM_B12_BD"/>
    <property type="match status" value="1"/>
</dbReference>
<dbReference type="SFLD" id="SFLDG01082">
    <property type="entry name" value="B12-binding_domain_containing"/>
    <property type="match status" value="1"/>
</dbReference>
<dbReference type="SFLD" id="SFLDG01123">
    <property type="entry name" value="methyltransferase_(Class_B)"/>
    <property type="match status" value="1"/>
</dbReference>
<dbReference type="InterPro" id="IPR007197">
    <property type="entry name" value="rSAM"/>
</dbReference>
<dbReference type="GO" id="GO:0046872">
    <property type="term" value="F:metal ion binding"/>
    <property type="evidence" value="ECO:0007669"/>
    <property type="project" value="UniProtKB-KW"/>
</dbReference>
<evidence type="ECO:0000256" key="3">
    <source>
        <dbReference type="ARBA" id="ARBA00022679"/>
    </source>
</evidence>
<organism evidence="9 10">
    <name type="scientific">Candidatus Scalindua brodae</name>
    <dbReference type="NCBI Taxonomy" id="237368"/>
    <lineage>
        <taxon>Bacteria</taxon>
        <taxon>Pseudomonadati</taxon>
        <taxon>Planctomycetota</taxon>
        <taxon>Candidatus Brocadiia</taxon>
        <taxon>Candidatus Brocadiales</taxon>
        <taxon>Candidatus Scalinduaceae</taxon>
        <taxon>Candidatus Scalindua</taxon>
    </lineage>
</organism>
<dbReference type="InterPro" id="IPR023404">
    <property type="entry name" value="rSAM_horseshoe"/>
</dbReference>
<dbReference type="Proteomes" id="UP000030652">
    <property type="component" value="Unassembled WGS sequence"/>
</dbReference>
<evidence type="ECO:0000313" key="10">
    <source>
        <dbReference type="Proteomes" id="UP000030652"/>
    </source>
</evidence>
<dbReference type="PANTHER" id="PTHR43409">
    <property type="entry name" value="ANAEROBIC MAGNESIUM-PROTOPORPHYRIN IX MONOMETHYL ESTER CYCLASE-RELATED"/>
    <property type="match status" value="1"/>
</dbReference>
<evidence type="ECO:0000256" key="5">
    <source>
        <dbReference type="ARBA" id="ARBA00022723"/>
    </source>
</evidence>
<evidence type="ECO:0000256" key="2">
    <source>
        <dbReference type="ARBA" id="ARBA00022603"/>
    </source>
</evidence>
<dbReference type="Pfam" id="PF04055">
    <property type="entry name" value="Radical_SAM"/>
    <property type="match status" value="1"/>
</dbReference>